<name>A0AAE0E792_9ROSI</name>
<evidence type="ECO:0000313" key="1">
    <source>
        <dbReference type="EMBL" id="KAK3213095.1"/>
    </source>
</evidence>
<evidence type="ECO:0000313" key="2">
    <source>
        <dbReference type="Proteomes" id="UP001281410"/>
    </source>
</evidence>
<dbReference type="AlphaFoldDB" id="A0AAE0E792"/>
<evidence type="ECO:0008006" key="3">
    <source>
        <dbReference type="Google" id="ProtNLM"/>
    </source>
</evidence>
<accession>A0AAE0E792</accession>
<comment type="caution">
    <text evidence="1">The sequence shown here is derived from an EMBL/GenBank/DDBJ whole genome shotgun (WGS) entry which is preliminary data.</text>
</comment>
<gene>
    <name evidence="1" type="ORF">Dsin_017801</name>
</gene>
<keyword evidence="2" id="KW-1185">Reference proteome</keyword>
<organism evidence="1 2">
    <name type="scientific">Dipteronia sinensis</name>
    <dbReference type="NCBI Taxonomy" id="43782"/>
    <lineage>
        <taxon>Eukaryota</taxon>
        <taxon>Viridiplantae</taxon>
        <taxon>Streptophyta</taxon>
        <taxon>Embryophyta</taxon>
        <taxon>Tracheophyta</taxon>
        <taxon>Spermatophyta</taxon>
        <taxon>Magnoliopsida</taxon>
        <taxon>eudicotyledons</taxon>
        <taxon>Gunneridae</taxon>
        <taxon>Pentapetalae</taxon>
        <taxon>rosids</taxon>
        <taxon>malvids</taxon>
        <taxon>Sapindales</taxon>
        <taxon>Sapindaceae</taxon>
        <taxon>Hippocastanoideae</taxon>
        <taxon>Acereae</taxon>
        <taxon>Dipteronia</taxon>
    </lineage>
</organism>
<sequence>MEDKNRSLLAKWIWRFGSEVNSLWRRVICAKYGVSMEALKWDWNGGCCSSPFIKAVASLLIEGSCFGEGENGQLKSACPRIYALSIHKQGAISNFRKWLGSQWVWEVPLRKPLFDWEKEHWRMFLSCLDCINVRNSASDIQVWVNSPDGIFSVRSFQKSLEEGTMIKDAE</sequence>
<dbReference type="Proteomes" id="UP001281410">
    <property type="component" value="Unassembled WGS sequence"/>
</dbReference>
<reference evidence="1" key="1">
    <citation type="journal article" date="2023" name="Plant J.">
        <title>Genome sequences and population genomics provide insights into the demographic history, inbreeding, and mutation load of two 'living fossil' tree species of Dipteronia.</title>
        <authorList>
            <person name="Feng Y."/>
            <person name="Comes H.P."/>
            <person name="Chen J."/>
            <person name="Zhu S."/>
            <person name="Lu R."/>
            <person name="Zhang X."/>
            <person name="Li P."/>
            <person name="Qiu J."/>
            <person name="Olsen K.M."/>
            <person name="Qiu Y."/>
        </authorList>
    </citation>
    <scope>NUCLEOTIDE SEQUENCE</scope>
    <source>
        <strain evidence="1">NBL</strain>
    </source>
</reference>
<dbReference type="EMBL" id="JANJYJ010000005">
    <property type="protein sequence ID" value="KAK3213095.1"/>
    <property type="molecule type" value="Genomic_DNA"/>
</dbReference>
<proteinExistence type="predicted"/>
<protein>
    <recommendedName>
        <fullName evidence="3">Reverse transcriptase zinc-binding domain-containing protein</fullName>
    </recommendedName>
</protein>